<feature type="chain" id="PRO_5002893090" evidence="1">
    <location>
        <begin position="29"/>
        <end position="298"/>
    </location>
</feature>
<protein>
    <submittedName>
        <fullName evidence="2">Uncharacterized protein</fullName>
    </submittedName>
</protein>
<organism evidence="2 3">
    <name type="scientific">Pedosphaera parvula (strain Ellin514)</name>
    <dbReference type="NCBI Taxonomy" id="320771"/>
    <lineage>
        <taxon>Bacteria</taxon>
        <taxon>Pseudomonadati</taxon>
        <taxon>Verrucomicrobiota</taxon>
        <taxon>Pedosphaerae</taxon>
        <taxon>Pedosphaerales</taxon>
        <taxon>Pedosphaeraceae</taxon>
        <taxon>Pedosphaera</taxon>
    </lineage>
</organism>
<evidence type="ECO:0000313" key="2">
    <source>
        <dbReference type="EMBL" id="EEF63363.1"/>
    </source>
</evidence>
<comment type="caution">
    <text evidence="2">The sequence shown here is derived from an EMBL/GenBank/DDBJ whole genome shotgun (WGS) entry which is preliminary data.</text>
</comment>
<dbReference type="RefSeq" id="WP_007412670.1">
    <property type="nucleotide sequence ID" value="NZ_ABOX02000001.1"/>
</dbReference>
<keyword evidence="1" id="KW-0732">Signal</keyword>
<feature type="signal peptide" evidence="1">
    <location>
        <begin position="1"/>
        <end position="28"/>
    </location>
</feature>
<evidence type="ECO:0000313" key="3">
    <source>
        <dbReference type="Proteomes" id="UP000003688"/>
    </source>
</evidence>
<dbReference type="STRING" id="320771.Cflav_PD5998"/>
<dbReference type="OrthoDB" id="9977023at2"/>
<name>B9XA22_PEDPL</name>
<sequence precursor="true">MLKTLLSRQLTTAQFIVALVLLAVTASAQVFPTVGVYDESTDQTNAVDFVAEGSTLNFDQFKKDIATAFSNDMGGVYQCDEVGQDSGPYTFSYGVSQMKLLTVTGSDNSIGVTWGGSDWDRSISGLGLWVSIKPKMTFNFPSKASGEAVVKFGLTIPSFSYYPRNVIATATFSDGSKATAKRFISEAVALGDTFFGFAAPDGQTIASITFTNDAQPGMSFDDIGFITAKFPSLTIAGLGTSQFRVSWPTNAMGFLECATNFPATGWTPVTNSPVIMGDKFTVTLDTDSQRTFFRLRGP</sequence>
<accession>B9XA22</accession>
<keyword evidence="3" id="KW-1185">Reference proteome</keyword>
<dbReference type="Proteomes" id="UP000003688">
    <property type="component" value="Unassembled WGS sequence"/>
</dbReference>
<evidence type="ECO:0000256" key="1">
    <source>
        <dbReference type="SAM" id="SignalP"/>
    </source>
</evidence>
<proteinExistence type="predicted"/>
<reference evidence="2 3" key="1">
    <citation type="journal article" date="2011" name="J. Bacteriol.">
        <title>Genome sequence of 'Pedosphaera parvula' Ellin514, an aerobic Verrucomicrobial isolate from pasture soil.</title>
        <authorList>
            <person name="Kant R."/>
            <person name="van Passel M.W."/>
            <person name="Sangwan P."/>
            <person name="Palva A."/>
            <person name="Lucas S."/>
            <person name="Copeland A."/>
            <person name="Lapidus A."/>
            <person name="Glavina Del Rio T."/>
            <person name="Dalin E."/>
            <person name="Tice H."/>
            <person name="Bruce D."/>
            <person name="Goodwin L."/>
            <person name="Pitluck S."/>
            <person name="Chertkov O."/>
            <person name="Larimer F.W."/>
            <person name="Land M.L."/>
            <person name="Hauser L."/>
            <person name="Brettin T.S."/>
            <person name="Detter J.C."/>
            <person name="Han S."/>
            <person name="de Vos W.M."/>
            <person name="Janssen P.H."/>
            <person name="Smidt H."/>
        </authorList>
    </citation>
    <scope>NUCLEOTIDE SEQUENCE [LARGE SCALE GENOMIC DNA]</scope>
    <source>
        <strain evidence="2 3">Ellin514</strain>
    </source>
</reference>
<dbReference type="EMBL" id="ABOX02000001">
    <property type="protein sequence ID" value="EEF63363.1"/>
    <property type="molecule type" value="Genomic_DNA"/>
</dbReference>
<gene>
    <name evidence="2" type="ORF">Cflav_PD5998</name>
</gene>
<dbReference type="AlphaFoldDB" id="B9XA22"/>